<evidence type="ECO:0000256" key="7">
    <source>
        <dbReference type="ARBA" id="ARBA00022842"/>
    </source>
</evidence>
<evidence type="ECO:0000256" key="6">
    <source>
        <dbReference type="ARBA" id="ARBA00022801"/>
    </source>
</evidence>
<protein>
    <recommendedName>
        <fullName evidence="9">CRISPR-associated endoribonuclease Cas2</fullName>
        <ecNumber evidence="9">3.1.-.-</ecNumber>
    </recommendedName>
</protein>
<dbReference type="NCBIfam" id="TIGR01573">
    <property type="entry name" value="cas2"/>
    <property type="match status" value="1"/>
</dbReference>
<evidence type="ECO:0000256" key="3">
    <source>
        <dbReference type="ARBA" id="ARBA00022722"/>
    </source>
</evidence>
<name>A0A7W8QR93_9ACTN</name>
<evidence type="ECO:0000256" key="4">
    <source>
        <dbReference type="ARBA" id="ARBA00022723"/>
    </source>
</evidence>
<evidence type="ECO:0000313" key="11">
    <source>
        <dbReference type="EMBL" id="MBB5435157.1"/>
    </source>
</evidence>
<dbReference type="GO" id="GO:0016787">
    <property type="term" value="F:hydrolase activity"/>
    <property type="evidence" value="ECO:0007669"/>
    <property type="project" value="UniProtKB-KW"/>
</dbReference>
<evidence type="ECO:0000256" key="1">
    <source>
        <dbReference type="ARBA" id="ARBA00001946"/>
    </source>
</evidence>
<dbReference type="Pfam" id="PF09827">
    <property type="entry name" value="CRISPR_Cas2"/>
    <property type="match status" value="1"/>
</dbReference>
<dbReference type="EMBL" id="JACHDB010000001">
    <property type="protein sequence ID" value="MBB5435157.1"/>
    <property type="molecule type" value="Genomic_DNA"/>
</dbReference>
<gene>
    <name evidence="9" type="primary">cas2</name>
    <name evidence="11" type="ORF">HDA36_005241</name>
</gene>
<dbReference type="InterPro" id="IPR019199">
    <property type="entry name" value="Virulence_VapD/CRISPR_Cas2"/>
</dbReference>
<sequence length="96" mass="10788">MELLVTYDVSTTTPEGAQRLRRVAKLCEGYGLRVQKSVFEVVCTDADLVRLNDALHRIIDDTEDSIRIYRMNRGSFKAVEVLGAARRLPHDGALVL</sequence>
<dbReference type="HAMAP" id="MF_01471">
    <property type="entry name" value="Cas2"/>
    <property type="match status" value="1"/>
</dbReference>
<dbReference type="CDD" id="cd09725">
    <property type="entry name" value="Cas2_I_II_III"/>
    <property type="match status" value="1"/>
</dbReference>
<dbReference type="GO" id="GO:0043571">
    <property type="term" value="P:maintenance of CRISPR repeat elements"/>
    <property type="evidence" value="ECO:0007669"/>
    <property type="project" value="UniProtKB-UniRule"/>
</dbReference>
<dbReference type="PANTHER" id="PTHR34405">
    <property type="entry name" value="CRISPR-ASSOCIATED ENDORIBONUCLEASE CAS2"/>
    <property type="match status" value="1"/>
</dbReference>
<keyword evidence="7 9" id="KW-0460">Magnesium</keyword>
<keyword evidence="12" id="KW-1185">Reference proteome</keyword>
<evidence type="ECO:0000256" key="5">
    <source>
        <dbReference type="ARBA" id="ARBA00022759"/>
    </source>
</evidence>
<organism evidence="11 12">
    <name type="scientific">Nocardiopsis composta</name>
    <dbReference type="NCBI Taxonomy" id="157465"/>
    <lineage>
        <taxon>Bacteria</taxon>
        <taxon>Bacillati</taxon>
        <taxon>Actinomycetota</taxon>
        <taxon>Actinomycetes</taxon>
        <taxon>Streptosporangiales</taxon>
        <taxon>Nocardiopsidaceae</taxon>
        <taxon>Nocardiopsis</taxon>
    </lineage>
</organism>
<dbReference type="InterPro" id="IPR021127">
    <property type="entry name" value="CRISPR_associated_Cas2"/>
</dbReference>
<evidence type="ECO:0000256" key="10">
    <source>
        <dbReference type="PIRNR" id="PIRNR032582"/>
    </source>
</evidence>
<reference evidence="11 12" key="1">
    <citation type="submission" date="2020-08" db="EMBL/GenBank/DDBJ databases">
        <title>Sequencing the genomes of 1000 actinobacteria strains.</title>
        <authorList>
            <person name="Klenk H.-P."/>
        </authorList>
    </citation>
    <scope>NUCLEOTIDE SEQUENCE [LARGE SCALE GENOMIC DNA]</scope>
    <source>
        <strain evidence="11 12">DSM 44551</strain>
    </source>
</reference>
<dbReference type="GO" id="GO:0046872">
    <property type="term" value="F:metal ion binding"/>
    <property type="evidence" value="ECO:0007669"/>
    <property type="project" value="UniProtKB-UniRule"/>
</dbReference>
<evidence type="ECO:0000256" key="9">
    <source>
        <dbReference type="HAMAP-Rule" id="MF_01471"/>
    </source>
</evidence>
<keyword evidence="8 9" id="KW-0051">Antiviral defense</keyword>
<keyword evidence="3 9" id="KW-0540">Nuclease</keyword>
<dbReference type="Gene3D" id="3.30.70.240">
    <property type="match status" value="1"/>
</dbReference>
<dbReference type="SUPFAM" id="SSF143430">
    <property type="entry name" value="TTP0101/SSO1404-like"/>
    <property type="match status" value="1"/>
</dbReference>
<dbReference type="PIRSF" id="PIRSF032582">
    <property type="entry name" value="Cas2"/>
    <property type="match status" value="1"/>
</dbReference>
<evidence type="ECO:0000256" key="2">
    <source>
        <dbReference type="ARBA" id="ARBA00009959"/>
    </source>
</evidence>
<keyword evidence="5 9" id="KW-0255">Endonuclease</keyword>
<evidence type="ECO:0000256" key="8">
    <source>
        <dbReference type="ARBA" id="ARBA00023118"/>
    </source>
</evidence>
<evidence type="ECO:0000313" key="12">
    <source>
        <dbReference type="Proteomes" id="UP000572635"/>
    </source>
</evidence>
<comment type="function">
    <text evidence="9">CRISPR (clustered regularly interspaced short palindromic repeat), is an adaptive immune system that provides protection against mobile genetic elements (viruses, transposable elements and conjugative plasmids). CRISPR clusters contain sequences complementary to antecedent mobile elements and target invading nucleic acids. CRISPR clusters are transcribed and processed into CRISPR RNA (crRNA). Functions as a ssRNA-specific endoribonuclease. Involved in the integration of spacer DNA into the CRISPR cassette.</text>
</comment>
<keyword evidence="6 9" id="KW-0378">Hydrolase</keyword>
<comment type="subunit">
    <text evidence="9">Homodimer, forms a heterotetramer with a Cas1 homodimer.</text>
</comment>
<accession>A0A7W8QR93</accession>
<dbReference type="RefSeq" id="WP_184396659.1">
    <property type="nucleotide sequence ID" value="NZ_BAAAJD010000105.1"/>
</dbReference>
<comment type="cofactor">
    <cofactor evidence="1 9">
        <name>Mg(2+)</name>
        <dbReference type="ChEBI" id="CHEBI:18420"/>
    </cofactor>
</comment>
<keyword evidence="4 9" id="KW-0479">Metal-binding</keyword>
<dbReference type="GO" id="GO:0051607">
    <property type="term" value="P:defense response to virus"/>
    <property type="evidence" value="ECO:0007669"/>
    <property type="project" value="UniProtKB-UniRule"/>
</dbReference>
<dbReference type="PANTHER" id="PTHR34405:SF3">
    <property type="entry name" value="CRISPR-ASSOCIATED ENDORIBONUCLEASE CAS2 3"/>
    <property type="match status" value="1"/>
</dbReference>
<dbReference type="AlphaFoldDB" id="A0A7W8QR93"/>
<feature type="binding site" evidence="9">
    <location>
        <position position="8"/>
    </location>
    <ligand>
        <name>Mg(2+)</name>
        <dbReference type="ChEBI" id="CHEBI:18420"/>
        <note>catalytic</note>
    </ligand>
</feature>
<proteinExistence type="inferred from homology"/>
<dbReference type="GO" id="GO:0004521">
    <property type="term" value="F:RNA endonuclease activity"/>
    <property type="evidence" value="ECO:0007669"/>
    <property type="project" value="UniProtKB-UniRule"/>
</dbReference>
<comment type="similarity">
    <text evidence="2 9 10">Belongs to the CRISPR-associated endoribonuclease Cas2 protein family.</text>
</comment>
<comment type="caution">
    <text evidence="11">The sequence shown here is derived from an EMBL/GenBank/DDBJ whole genome shotgun (WGS) entry which is preliminary data.</text>
</comment>
<dbReference type="Proteomes" id="UP000572635">
    <property type="component" value="Unassembled WGS sequence"/>
</dbReference>
<dbReference type="EC" id="3.1.-.-" evidence="9"/>